<evidence type="ECO:0000256" key="2">
    <source>
        <dbReference type="SAM" id="SignalP"/>
    </source>
</evidence>
<dbReference type="AlphaFoldDB" id="A0A9X2YXX6"/>
<reference evidence="3" key="1">
    <citation type="submission" date="2020-07" db="EMBL/GenBank/DDBJ databases">
        <authorList>
            <person name="Pettersson B.M.F."/>
            <person name="Behra P.R.K."/>
            <person name="Ramesh M."/>
            <person name="Das S."/>
            <person name="Dasgupta S."/>
            <person name="Kirsebom L.A."/>
        </authorList>
    </citation>
    <scope>NUCLEOTIDE SEQUENCE</scope>
    <source>
        <strain evidence="3">DSM 44838</strain>
    </source>
</reference>
<evidence type="ECO:0000313" key="3">
    <source>
        <dbReference type="EMBL" id="MCV7419730.1"/>
    </source>
</evidence>
<evidence type="ECO:0000256" key="1">
    <source>
        <dbReference type="SAM" id="MobiDB-lite"/>
    </source>
</evidence>
<feature type="region of interest" description="Disordered" evidence="1">
    <location>
        <begin position="31"/>
        <end position="52"/>
    </location>
</feature>
<keyword evidence="2" id="KW-0732">Signal</keyword>
<comment type="caution">
    <text evidence="3">The sequence shown here is derived from an EMBL/GenBank/DDBJ whole genome shotgun (WGS) entry which is preliminary data.</text>
</comment>
<dbReference type="Proteomes" id="UP001141629">
    <property type="component" value="Unassembled WGS sequence"/>
</dbReference>
<dbReference type="EMBL" id="JACKVK010000003">
    <property type="protein sequence ID" value="MCV7419730.1"/>
    <property type="molecule type" value="Genomic_DNA"/>
</dbReference>
<gene>
    <name evidence="3" type="ORF">H7K45_04180</name>
</gene>
<reference evidence="3" key="2">
    <citation type="journal article" date="2022" name="BMC Genomics">
        <title>Comparative genome analysis of mycobacteria focusing on tRNA and non-coding RNA.</title>
        <authorList>
            <person name="Behra P.R.K."/>
            <person name="Pettersson B.M.F."/>
            <person name="Ramesh M."/>
            <person name="Das S."/>
            <person name="Dasgupta S."/>
            <person name="Kirsebom L.A."/>
        </authorList>
    </citation>
    <scope>NUCLEOTIDE SEQUENCE</scope>
    <source>
        <strain evidence="3">DSM 44838</strain>
    </source>
</reference>
<name>A0A9X2YXX6_9MYCO</name>
<protein>
    <submittedName>
        <fullName evidence="3">Uncharacterized protein</fullName>
    </submittedName>
</protein>
<organism evidence="3 4">
    <name type="scientific">Mycobacterium yunnanensis</name>
    <dbReference type="NCBI Taxonomy" id="368477"/>
    <lineage>
        <taxon>Bacteria</taxon>
        <taxon>Bacillati</taxon>
        <taxon>Actinomycetota</taxon>
        <taxon>Actinomycetes</taxon>
        <taxon>Mycobacteriales</taxon>
        <taxon>Mycobacteriaceae</taxon>
        <taxon>Mycobacterium</taxon>
    </lineage>
</organism>
<feature type="signal peptide" evidence="2">
    <location>
        <begin position="1"/>
        <end position="22"/>
    </location>
</feature>
<keyword evidence="4" id="KW-1185">Reference proteome</keyword>
<accession>A0A9X2YXX6</accession>
<evidence type="ECO:0000313" key="4">
    <source>
        <dbReference type="Proteomes" id="UP001141629"/>
    </source>
</evidence>
<dbReference type="RefSeq" id="WP_263994521.1">
    <property type="nucleotide sequence ID" value="NZ_JACKVK010000003.1"/>
</dbReference>
<feature type="chain" id="PRO_5040833109" evidence="2">
    <location>
        <begin position="23"/>
        <end position="102"/>
    </location>
</feature>
<proteinExistence type="predicted"/>
<sequence>MTVERIKFLGATLGGAAVVAAAVVSGFGTSAPSHDVAGGSGDSSTTTSYVQPTASGMKLPATVVQAPETTNDEAPTTLATALAAPTYKATAAPGCVNNGQCP</sequence>